<dbReference type="EMBL" id="BGZK01000337">
    <property type="protein sequence ID" value="GBP37659.1"/>
    <property type="molecule type" value="Genomic_DNA"/>
</dbReference>
<sequence length="175" mass="19962">MSSARAARGAIDDFLREKWTPVSVKHDLRLLLKCSRGGGTGRGLRARARRAPSPPPRFSEALDCFFRDRERRRFNFSPGRCLRARAHGGPFSRKQRCFDSRKVALVAACDAHRPSSTADGLCRRVAVHLWCRSQRRLFHKSKVDAEIAMDPGRQKRSNLNLQECESFTVRIGRTR</sequence>
<comment type="caution">
    <text evidence="1">The sequence shown here is derived from an EMBL/GenBank/DDBJ whole genome shotgun (WGS) entry which is preliminary data.</text>
</comment>
<evidence type="ECO:0000313" key="2">
    <source>
        <dbReference type="Proteomes" id="UP000299102"/>
    </source>
</evidence>
<gene>
    <name evidence="1" type="ORF">EVAR_23707_1</name>
</gene>
<proteinExistence type="predicted"/>
<organism evidence="1 2">
    <name type="scientific">Eumeta variegata</name>
    <name type="common">Bagworm moth</name>
    <name type="synonym">Eumeta japonica</name>
    <dbReference type="NCBI Taxonomy" id="151549"/>
    <lineage>
        <taxon>Eukaryota</taxon>
        <taxon>Metazoa</taxon>
        <taxon>Ecdysozoa</taxon>
        <taxon>Arthropoda</taxon>
        <taxon>Hexapoda</taxon>
        <taxon>Insecta</taxon>
        <taxon>Pterygota</taxon>
        <taxon>Neoptera</taxon>
        <taxon>Endopterygota</taxon>
        <taxon>Lepidoptera</taxon>
        <taxon>Glossata</taxon>
        <taxon>Ditrysia</taxon>
        <taxon>Tineoidea</taxon>
        <taxon>Psychidae</taxon>
        <taxon>Oiketicinae</taxon>
        <taxon>Eumeta</taxon>
    </lineage>
</organism>
<evidence type="ECO:0000313" key="1">
    <source>
        <dbReference type="EMBL" id="GBP37659.1"/>
    </source>
</evidence>
<reference evidence="1 2" key="1">
    <citation type="journal article" date="2019" name="Commun. Biol.">
        <title>The bagworm genome reveals a unique fibroin gene that provides high tensile strength.</title>
        <authorList>
            <person name="Kono N."/>
            <person name="Nakamura H."/>
            <person name="Ohtoshi R."/>
            <person name="Tomita M."/>
            <person name="Numata K."/>
            <person name="Arakawa K."/>
        </authorList>
    </citation>
    <scope>NUCLEOTIDE SEQUENCE [LARGE SCALE GENOMIC DNA]</scope>
</reference>
<keyword evidence="2" id="KW-1185">Reference proteome</keyword>
<dbReference type="Proteomes" id="UP000299102">
    <property type="component" value="Unassembled WGS sequence"/>
</dbReference>
<protein>
    <submittedName>
        <fullName evidence="1">Uncharacterized protein</fullName>
    </submittedName>
</protein>
<dbReference type="AlphaFoldDB" id="A0A4C1VGD0"/>
<accession>A0A4C1VGD0</accession>
<name>A0A4C1VGD0_EUMVA</name>